<reference evidence="1" key="1">
    <citation type="submission" date="2018-06" db="EMBL/GenBank/DDBJ databases">
        <authorList>
            <person name="Zhirakovskaya E."/>
        </authorList>
    </citation>
    <scope>NUCLEOTIDE SEQUENCE</scope>
</reference>
<protein>
    <recommendedName>
        <fullName evidence="2">DUF4177 domain-containing protein</fullName>
    </recommendedName>
</protein>
<evidence type="ECO:0008006" key="2">
    <source>
        <dbReference type="Google" id="ProtNLM"/>
    </source>
</evidence>
<organism evidence="1">
    <name type="scientific">hydrothermal vent metagenome</name>
    <dbReference type="NCBI Taxonomy" id="652676"/>
    <lineage>
        <taxon>unclassified sequences</taxon>
        <taxon>metagenomes</taxon>
        <taxon>ecological metagenomes</taxon>
    </lineage>
</organism>
<sequence>MKIKWSYKVEDVTPPLFSGSKTRNKIIEETLNRRGMEGWELVKTNASSDGMSVTIYLKRPS</sequence>
<dbReference type="Pfam" id="PF13783">
    <property type="entry name" value="DUF4177"/>
    <property type="match status" value="1"/>
</dbReference>
<dbReference type="EMBL" id="UOEE01000087">
    <property type="protein sequence ID" value="VAV89343.1"/>
    <property type="molecule type" value="Genomic_DNA"/>
</dbReference>
<dbReference type="InterPro" id="IPR025234">
    <property type="entry name" value="YjzH-like"/>
</dbReference>
<evidence type="ECO:0000313" key="1">
    <source>
        <dbReference type="EMBL" id="VAV89343.1"/>
    </source>
</evidence>
<gene>
    <name evidence="1" type="ORF">MNBD_ALPHA06-1764</name>
</gene>
<accession>A0A3B0RY80</accession>
<name>A0A3B0RY80_9ZZZZ</name>
<proteinExistence type="predicted"/>
<dbReference type="AlphaFoldDB" id="A0A3B0RY80"/>